<dbReference type="InterPro" id="IPR050638">
    <property type="entry name" value="AA-Vitamin_Transporters"/>
</dbReference>
<protein>
    <submittedName>
        <fullName evidence="9">DMT family permease</fullName>
    </submittedName>
</protein>
<comment type="caution">
    <text evidence="9">The sequence shown here is derived from an EMBL/GenBank/DDBJ whole genome shotgun (WGS) entry which is preliminary data.</text>
</comment>
<keyword evidence="6 7" id="KW-0472">Membrane</keyword>
<feature type="transmembrane region" description="Helical" evidence="7">
    <location>
        <begin position="132"/>
        <end position="150"/>
    </location>
</feature>
<evidence type="ECO:0000256" key="2">
    <source>
        <dbReference type="ARBA" id="ARBA00007362"/>
    </source>
</evidence>
<evidence type="ECO:0000256" key="7">
    <source>
        <dbReference type="SAM" id="Phobius"/>
    </source>
</evidence>
<dbReference type="STRING" id="1122146.IV53_GL000962"/>
<comment type="similarity">
    <text evidence="2">Belongs to the EamA transporter family.</text>
</comment>
<organism evidence="9 10">
    <name type="scientific">Ligilactobacillus ceti DSM 22408</name>
    <dbReference type="NCBI Taxonomy" id="1122146"/>
    <lineage>
        <taxon>Bacteria</taxon>
        <taxon>Bacillati</taxon>
        <taxon>Bacillota</taxon>
        <taxon>Bacilli</taxon>
        <taxon>Lactobacillales</taxon>
        <taxon>Lactobacillaceae</taxon>
        <taxon>Ligilactobacillus</taxon>
    </lineage>
</organism>
<dbReference type="PANTHER" id="PTHR32322">
    <property type="entry name" value="INNER MEMBRANE TRANSPORTER"/>
    <property type="match status" value="1"/>
</dbReference>
<proteinExistence type="inferred from homology"/>
<feature type="transmembrane region" description="Helical" evidence="7">
    <location>
        <begin position="274"/>
        <end position="293"/>
    </location>
</feature>
<dbReference type="Proteomes" id="UP000051500">
    <property type="component" value="Unassembled WGS sequence"/>
</dbReference>
<evidence type="ECO:0000256" key="1">
    <source>
        <dbReference type="ARBA" id="ARBA00004651"/>
    </source>
</evidence>
<dbReference type="OrthoDB" id="9810818at2"/>
<evidence type="ECO:0000256" key="3">
    <source>
        <dbReference type="ARBA" id="ARBA00022475"/>
    </source>
</evidence>
<dbReference type="GO" id="GO:0005886">
    <property type="term" value="C:plasma membrane"/>
    <property type="evidence" value="ECO:0007669"/>
    <property type="project" value="UniProtKB-SubCell"/>
</dbReference>
<evidence type="ECO:0000256" key="5">
    <source>
        <dbReference type="ARBA" id="ARBA00022989"/>
    </source>
</evidence>
<name>A0A0R2KS50_9LACO</name>
<dbReference type="SUPFAM" id="SSF103481">
    <property type="entry name" value="Multidrug resistance efflux transporter EmrE"/>
    <property type="match status" value="2"/>
</dbReference>
<feature type="transmembrane region" description="Helical" evidence="7">
    <location>
        <begin position="35"/>
        <end position="56"/>
    </location>
</feature>
<accession>A0A0R2KS50</accession>
<dbReference type="PATRIC" id="fig|1122146.4.peg.997"/>
<feature type="transmembrane region" description="Helical" evidence="7">
    <location>
        <begin position="103"/>
        <end position="120"/>
    </location>
</feature>
<comment type="subcellular location">
    <subcellularLocation>
        <location evidence="1">Cell membrane</location>
        <topology evidence="1">Multi-pass membrane protein</topology>
    </subcellularLocation>
</comment>
<feature type="transmembrane region" description="Helical" evidence="7">
    <location>
        <begin position="76"/>
        <end position="97"/>
    </location>
</feature>
<evidence type="ECO:0000313" key="10">
    <source>
        <dbReference type="Proteomes" id="UP000051500"/>
    </source>
</evidence>
<keyword evidence="3" id="KW-1003">Cell membrane</keyword>
<feature type="transmembrane region" description="Helical" evidence="7">
    <location>
        <begin position="218"/>
        <end position="237"/>
    </location>
</feature>
<dbReference type="AlphaFoldDB" id="A0A0R2KS50"/>
<feature type="transmembrane region" description="Helical" evidence="7">
    <location>
        <begin position="188"/>
        <end position="206"/>
    </location>
</feature>
<keyword evidence="4 7" id="KW-0812">Transmembrane</keyword>
<reference evidence="9 10" key="1">
    <citation type="journal article" date="2015" name="Genome Announc.">
        <title>Expanding the biotechnology potential of lactobacilli through comparative genomics of 213 strains and associated genera.</title>
        <authorList>
            <person name="Sun Z."/>
            <person name="Harris H.M."/>
            <person name="McCann A."/>
            <person name="Guo C."/>
            <person name="Argimon S."/>
            <person name="Zhang W."/>
            <person name="Yang X."/>
            <person name="Jeffery I.B."/>
            <person name="Cooney J.C."/>
            <person name="Kagawa T.F."/>
            <person name="Liu W."/>
            <person name="Song Y."/>
            <person name="Salvetti E."/>
            <person name="Wrobel A."/>
            <person name="Rasinkangas P."/>
            <person name="Parkhill J."/>
            <person name="Rea M.C."/>
            <person name="O'Sullivan O."/>
            <person name="Ritari J."/>
            <person name="Douillard F.P."/>
            <person name="Paul Ross R."/>
            <person name="Yang R."/>
            <person name="Briner A.E."/>
            <person name="Felis G.E."/>
            <person name="de Vos W.M."/>
            <person name="Barrangou R."/>
            <person name="Klaenhammer T.R."/>
            <person name="Caufield P.W."/>
            <person name="Cui Y."/>
            <person name="Zhang H."/>
            <person name="O'Toole P.W."/>
        </authorList>
    </citation>
    <scope>NUCLEOTIDE SEQUENCE [LARGE SCALE GENOMIC DNA]</scope>
    <source>
        <strain evidence="9 10">DSM 22408</strain>
    </source>
</reference>
<dbReference type="EMBL" id="JQBZ01000025">
    <property type="protein sequence ID" value="KRN88989.1"/>
    <property type="molecule type" value="Genomic_DNA"/>
</dbReference>
<dbReference type="eggNOG" id="COG0697">
    <property type="taxonomic scope" value="Bacteria"/>
</dbReference>
<sequence>MKNSKEGIFFAILGTMLWGISGNFAQYLFTRYQYSAFWVVGVRLIVAGFIILVWSYIAVSRKEWRRFWHKENIMQVLAFTFLGMVPSQLTYFCAIEWGNASTATVLQFMGPLFIIIYLALRSRQLPRRVDIISIIIAIVGTVLLVTNGNLASLSLAPLALFWGIMAGVSQASYTLLPRKLLQEFDARLVTGAAMVVGGLTFLPIVITQPMPQITPMSLLSLGYIIIFGTMFAYLFYLKSLQTISPATTGMLSAFEPLTATFVAMIWMQLQMSPIEILGAVLILSTAFIQALSLQTQSMNQKINYQVTKTEHKFSLQRKMKGELKNE</sequence>
<feature type="transmembrane region" description="Helical" evidence="7">
    <location>
        <begin position="7"/>
        <end position="29"/>
    </location>
</feature>
<dbReference type="PANTHER" id="PTHR32322:SF18">
    <property type="entry name" value="S-ADENOSYLMETHIONINE_S-ADENOSYLHOMOCYSTEINE TRANSPORTER"/>
    <property type="match status" value="1"/>
</dbReference>
<evidence type="ECO:0000256" key="6">
    <source>
        <dbReference type="ARBA" id="ARBA00023136"/>
    </source>
</evidence>
<feature type="domain" description="EamA" evidence="8">
    <location>
        <begin position="7"/>
        <end position="145"/>
    </location>
</feature>
<evidence type="ECO:0000313" key="9">
    <source>
        <dbReference type="EMBL" id="KRN88989.1"/>
    </source>
</evidence>
<gene>
    <name evidence="9" type="ORF">IV53_GL000962</name>
</gene>
<evidence type="ECO:0000259" key="8">
    <source>
        <dbReference type="Pfam" id="PF00892"/>
    </source>
</evidence>
<dbReference type="InterPro" id="IPR037185">
    <property type="entry name" value="EmrE-like"/>
</dbReference>
<evidence type="ECO:0000256" key="4">
    <source>
        <dbReference type="ARBA" id="ARBA00022692"/>
    </source>
</evidence>
<dbReference type="RefSeq" id="WP_051188981.1">
    <property type="nucleotide sequence ID" value="NZ_JQBZ01000025.1"/>
</dbReference>
<keyword evidence="10" id="KW-1185">Reference proteome</keyword>
<dbReference type="Pfam" id="PF00892">
    <property type="entry name" value="EamA"/>
    <property type="match status" value="2"/>
</dbReference>
<dbReference type="InterPro" id="IPR000620">
    <property type="entry name" value="EamA_dom"/>
</dbReference>
<keyword evidence="5 7" id="KW-1133">Transmembrane helix</keyword>
<feature type="transmembrane region" description="Helical" evidence="7">
    <location>
        <begin position="156"/>
        <end position="176"/>
    </location>
</feature>
<feature type="transmembrane region" description="Helical" evidence="7">
    <location>
        <begin position="249"/>
        <end position="268"/>
    </location>
</feature>
<feature type="domain" description="EamA" evidence="8">
    <location>
        <begin position="159"/>
        <end position="287"/>
    </location>
</feature>